<gene>
    <name evidence="2" type="ORF">PVIIG_02339</name>
</gene>
<feature type="compositionally biased region" description="Polar residues" evidence="1">
    <location>
        <begin position="110"/>
        <end position="126"/>
    </location>
</feature>
<protein>
    <submittedName>
        <fullName evidence="2">Uncharacterized protein</fullName>
    </submittedName>
</protein>
<dbReference type="EMBL" id="KQ234373">
    <property type="protein sequence ID" value="KMZ78341.1"/>
    <property type="molecule type" value="Genomic_DNA"/>
</dbReference>
<dbReference type="OrthoDB" id="371439at2759"/>
<evidence type="ECO:0000313" key="3">
    <source>
        <dbReference type="Proteomes" id="UP000053562"/>
    </source>
</evidence>
<feature type="region of interest" description="Disordered" evidence="1">
    <location>
        <begin position="192"/>
        <end position="213"/>
    </location>
</feature>
<feature type="region of interest" description="Disordered" evidence="1">
    <location>
        <begin position="92"/>
        <end position="159"/>
    </location>
</feature>
<dbReference type="Proteomes" id="UP000053562">
    <property type="component" value="Unassembled WGS sequence"/>
</dbReference>
<evidence type="ECO:0000256" key="1">
    <source>
        <dbReference type="SAM" id="MobiDB-lite"/>
    </source>
</evidence>
<accession>A0A0J9S6P7</accession>
<name>A0A0J9S6P7_PLAVI</name>
<proteinExistence type="predicted"/>
<reference evidence="2 3" key="1">
    <citation type="submission" date="2011-08" db="EMBL/GenBank/DDBJ databases">
        <title>The Genome Sequence of Plasmodium vivax India VII.</title>
        <authorList>
            <consortium name="The Broad Institute Genome Sequencing Platform"/>
            <consortium name="The Broad Institute Genome Sequencing Center for Infectious Disease"/>
            <person name="Neafsey D."/>
            <person name="Carlton J."/>
            <person name="Barnwell J."/>
            <person name="Collins W."/>
            <person name="Escalante A."/>
            <person name="Mullikin J."/>
            <person name="Saul A."/>
            <person name="Guigo R."/>
            <person name="Camara F."/>
            <person name="Young S.K."/>
            <person name="Zeng Q."/>
            <person name="Gargeya S."/>
            <person name="Fitzgerald M."/>
            <person name="Haas B."/>
            <person name="Abouelleil A."/>
            <person name="Alvarado L."/>
            <person name="Arachchi H.M."/>
            <person name="Berlin A."/>
            <person name="Brown A."/>
            <person name="Chapman S.B."/>
            <person name="Chen Z."/>
            <person name="Dunbar C."/>
            <person name="Freedman E."/>
            <person name="Gearin G."/>
            <person name="Gellesch M."/>
            <person name="Goldberg J."/>
            <person name="Griggs A."/>
            <person name="Gujja S."/>
            <person name="Heiman D."/>
            <person name="Howarth C."/>
            <person name="Larson L."/>
            <person name="Lui A."/>
            <person name="MacDonald P.J.P."/>
            <person name="Montmayeur A."/>
            <person name="Murphy C."/>
            <person name="Neiman D."/>
            <person name="Pearson M."/>
            <person name="Priest M."/>
            <person name="Roberts A."/>
            <person name="Saif S."/>
            <person name="Shea T."/>
            <person name="Shenoy N."/>
            <person name="Sisk P."/>
            <person name="Stolte C."/>
            <person name="Sykes S."/>
            <person name="Wortman J."/>
            <person name="Nusbaum C."/>
            <person name="Birren B."/>
        </authorList>
    </citation>
    <scope>NUCLEOTIDE SEQUENCE [LARGE SCALE GENOMIC DNA]</scope>
    <source>
        <strain evidence="2 3">India VII</strain>
    </source>
</reference>
<feature type="compositionally biased region" description="Basic and acidic residues" evidence="1">
    <location>
        <begin position="202"/>
        <end position="213"/>
    </location>
</feature>
<dbReference type="AlphaFoldDB" id="A0A0J9S6P7"/>
<organism evidence="2 3">
    <name type="scientific">Plasmodium vivax India VII</name>
    <dbReference type="NCBI Taxonomy" id="1077284"/>
    <lineage>
        <taxon>Eukaryota</taxon>
        <taxon>Sar</taxon>
        <taxon>Alveolata</taxon>
        <taxon>Apicomplexa</taxon>
        <taxon>Aconoidasida</taxon>
        <taxon>Haemosporida</taxon>
        <taxon>Plasmodiidae</taxon>
        <taxon>Plasmodium</taxon>
        <taxon>Plasmodium (Plasmodium)</taxon>
    </lineage>
</organism>
<sequence length="213" mass="24253">MKRYILNNNTFCNTKKAKVACHCDGELNAKGCTPVPVFFDLNKISCKKVEDDIEQKKKLDRLYFFHIEENGKRRKINFLNFFNEFDGRDTPSRHCGASPSDAAPCPAPSTTQPISYSRGETGTIKVSSHTHVDHSSSPSKQEPNLLKSESPHFDTVEDEESCRNKKYNQIKNKYYEKINHLLKQVHMNQIARRNSSGSKGMHPCEDANAKQCV</sequence>
<evidence type="ECO:0000313" key="2">
    <source>
        <dbReference type="EMBL" id="KMZ78341.1"/>
    </source>
</evidence>